<feature type="region of interest" description="Disordered" evidence="10">
    <location>
        <begin position="239"/>
        <end position="271"/>
    </location>
</feature>
<dbReference type="InterPro" id="IPR052631">
    <property type="entry name" value="Paired_homeobox_Bicoid"/>
</dbReference>
<evidence type="ECO:0000256" key="4">
    <source>
        <dbReference type="ARBA" id="ARBA00023155"/>
    </source>
</evidence>
<feature type="compositionally biased region" description="Acidic residues" evidence="10">
    <location>
        <begin position="93"/>
        <end position="105"/>
    </location>
</feature>
<keyword evidence="3 8" id="KW-0238">DNA-binding</keyword>
<keyword evidence="5 8" id="KW-0539">Nucleus</keyword>
<feature type="compositionally biased region" description="Low complexity" evidence="10">
    <location>
        <begin position="318"/>
        <end position="336"/>
    </location>
</feature>
<comment type="similarity">
    <text evidence="6">Belongs to the paired homeobox family. Unc-4 subfamily.</text>
</comment>
<dbReference type="SMART" id="SM00389">
    <property type="entry name" value="HOX"/>
    <property type="match status" value="1"/>
</dbReference>
<evidence type="ECO:0000256" key="8">
    <source>
        <dbReference type="PROSITE-ProRule" id="PRU00108"/>
    </source>
</evidence>
<dbReference type="PRINTS" id="PR00031">
    <property type="entry name" value="HTHREPRESSR"/>
</dbReference>
<keyword evidence="13" id="KW-1185">Reference proteome</keyword>
<dbReference type="SUPFAM" id="SSF46689">
    <property type="entry name" value="Homeodomain-like"/>
    <property type="match status" value="1"/>
</dbReference>
<evidence type="ECO:0000256" key="7">
    <source>
        <dbReference type="ARBA" id="ARBA00069290"/>
    </source>
</evidence>
<evidence type="ECO:0000256" key="3">
    <source>
        <dbReference type="ARBA" id="ARBA00023125"/>
    </source>
</evidence>
<dbReference type="PROSITE" id="PS50071">
    <property type="entry name" value="HOMEOBOX_2"/>
    <property type="match status" value="1"/>
</dbReference>
<feature type="compositionally biased region" description="Pro residues" evidence="10">
    <location>
        <begin position="249"/>
        <end position="263"/>
    </location>
</feature>
<dbReference type="PANTHER" id="PTHR46255:SF3">
    <property type="entry name" value="HOMEOBOX DOMAIN-CONTAINING PROTEIN"/>
    <property type="match status" value="1"/>
</dbReference>
<evidence type="ECO:0000256" key="9">
    <source>
        <dbReference type="RuleBase" id="RU000682"/>
    </source>
</evidence>
<keyword evidence="2" id="KW-0217">Developmental protein</keyword>
<dbReference type="InterPro" id="IPR017970">
    <property type="entry name" value="Homeobox_CS"/>
</dbReference>
<dbReference type="CDD" id="cd00086">
    <property type="entry name" value="homeodomain"/>
    <property type="match status" value="1"/>
</dbReference>
<dbReference type="InterPro" id="IPR001356">
    <property type="entry name" value="HD"/>
</dbReference>
<dbReference type="Proteomes" id="UP001562425">
    <property type="component" value="Unassembled WGS sequence"/>
</dbReference>
<accession>A0ABD1DCG3</accession>
<protein>
    <recommendedName>
        <fullName evidence="7">Homeobox protein unc-4</fullName>
    </recommendedName>
</protein>
<keyword evidence="4 8" id="KW-0371">Homeobox</keyword>
<evidence type="ECO:0000256" key="10">
    <source>
        <dbReference type="SAM" id="MobiDB-lite"/>
    </source>
</evidence>
<feature type="domain" description="Homeobox" evidence="11">
    <location>
        <begin position="402"/>
        <end position="462"/>
    </location>
</feature>
<dbReference type="InterPro" id="IPR009057">
    <property type="entry name" value="Homeodomain-like_sf"/>
</dbReference>
<dbReference type="PROSITE" id="PS00027">
    <property type="entry name" value="HOMEOBOX_1"/>
    <property type="match status" value="1"/>
</dbReference>
<comment type="subcellular location">
    <subcellularLocation>
        <location evidence="1 8 9">Nucleus</location>
    </subcellularLocation>
</comment>
<evidence type="ECO:0000256" key="2">
    <source>
        <dbReference type="ARBA" id="ARBA00022473"/>
    </source>
</evidence>
<evidence type="ECO:0000256" key="5">
    <source>
        <dbReference type="ARBA" id="ARBA00023242"/>
    </source>
</evidence>
<dbReference type="InterPro" id="IPR000047">
    <property type="entry name" value="HTH_motif"/>
</dbReference>
<name>A0ABD1DCG3_CULPP</name>
<feature type="DNA-binding region" description="Homeobox" evidence="8">
    <location>
        <begin position="404"/>
        <end position="463"/>
    </location>
</feature>
<evidence type="ECO:0000313" key="12">
    <source>
        <dbReference type="EMBL" id="KAL1397353.1"/>
    </source>
</evidence>
<gene>
    <name evidence="12" type="ORF">pipiens_009832</name>
</gene>
<dbReference type="Gene3D" id="1.10.10.60">
    <property type="entry name" value="Homeodomain-like"/>
    <property type="match status" value="1"/>
</dbReference>
<dbReference type="Pfam" id="PF00046">
    <property type="entry name" value="Homeodomain"/>
    <property type="match status" value="1"/>
</dbReference>
<reference evidence="12 13" key="1">
    <citation type="submission" date="2024-05" db="EMBL/GenBank/DDBJ databases">
        <title>Culex pipiens pipiens assembly and annotation.</title>
        <authorList>
            <person name="Alout H."/>
            <person name="Durand T."/>
        </authorList>
    </citation>
    <scope>NUCLEOTIDE SEQUENCE [LARGE SCALE GENOMIC DNA]</scope>
    <source>
        <strain evidence="12">HA-2024</strain>
        <tissue evidence="12">Whole body</tissue>
    </source>
</reference>
<sequence length="623" mass="66963">MEQLAHFVTKSFEYNNSRVLEILNMTAVGSTAGSRLGDDFRRRNSTNTDPDPELMSNNSSSGGGGDLEEEIHSHTLAHNPVPVVVTSHGTGSEVDEDEESIDIEITDLSYSSGGQTGGTGVVQSEKVKATSGSEGVEQRSVSDVSSNNNNNNDNTVIGNGRYETSVIRKYDNKRISVDSDGGDGVEEVTRLVPSAPVNKKHVPKNWLIADLVEEKRDEPPKPKQDVALNLVRSETDPISYQQHQHLHPQPLPTNGRPPPPPVLDPATGLRPKPASELLKQTVDLINNGLGYHHHHQHHQLPPTMPPNSELHHGGAVINSNQSNNSRSRSTSSSMADNDSDTDKRESISPDDHHQHQHQDDLSEPGAGTHCGSEDGKLKSSPVPPDGILGGGHNGLSASLANNKQRRSRTNFTLEQLNELERLFEETHYPDAFMREELSQRLGLSEARVQVWFQNRRAKCRKHENQLHKGIIMSSHSPPVTTPLEPCRVAPYVNVPSLRSANSGLATPNNPGSTVHPGFPSAAAAAFTAFDTAFISAAAHQYAAALSSGTVPPGLFSLSQYRPTSGLAAAAAAAAAQAAAASVSGPPGFTAGMAHDKNSSIVDLRLKAEKHKENQKKIVNNVSS</sequence>
<feature type="region of interest" description="Disordered" evidence="10">
    <location>
        <begin position="292"/>
        <end position="406"/>
    </location>
</feature>
<dbReference type="FunFam" id="1.10.10.60:FF:000057">
    <property type="entry name" value="Short stature homeobox 2"/>
    <property type="match status" value="1"/>
</dbReference>
<organism evidence="12 13">
    <name type="scientific">Culex pipiens pipiens</name>
    <name type="common">Northern house mosquito</name>
    <dbReference type="NCBI Taxonomy" id="38569"/>
    <lineage>
        <taxon>Eukaryota</taxon>
        <taxon>Metazoa</taxon>
        <taxon>Ecdysozoa</taxon>
        <taxon>Arthropoda</taxon>
        <taxon>Hexapoda</taxon>
        <taxon>Insecta</taxon>
        <taxon>Pterygota</taxon>
        <taxon>Neoptera</taxon>
        <taxon>Endopterygota</taxon>
        <taxon>Diptera</taxon>
        <taxon>Nematocera</taxon>
        <taxon>Culicoidea</taxon>
        <taxon>Culicidae</taxon>
        <taxon>Culicinae</taxon>
        <taxon>Culicini</taxon>
        <taxon>Culex</taxon>
        <taxon>Culex</taxon>
    </lineage>
</organism>
<feature type="region of interest" description="Disordered" evidence="10">
    <location>
        <begin position="31"/>
        <end position="158"/>
    </location>
</feature>
<feature type="compositionally biased region" description="Low complexity" evidence="10">
    <location>
        <begin position="141"/>
        <end position="154"/>
    </location>
</feature>
<dbReference type="AlphaFoldDB" id="A0ABD1DCG3"/>
<comment type="caution">
    <text evidence="12">The sequence shown here is derived from an EMBL/GenBank/DDBJ whole genome shotgun (WGS) entry which is preliminary data.</text>
</comment>
<feature type="compositionally biased region" description="Basic and acidic residues" evidence="10">
    <location>
        <begin position="340"/>
        <end position="360"/>
    </location>
</feature>
<dbReference type="GO" id="GO:0003677">
    <property type="term" value="F:DNA binding"/>
    <property type="evidence" value="ECO:0007669"/>
    <property type="project" value="UniProtKB-UniRule"/>
</dbReference>
<evidence type="ECO:0000256" key="1">
    <source>
        <dbReference type="ARBA" id="ARBA00004123"/>
    </source>
</evidence>
<evidence type="ECO:0000313" key="13">
    <source>
        <dbReference type="Proteomes" id="UP001562425"/>
    </source>
</evidence>
<proteinExistence type="inferred from homology"/>
<evidence type="ECO:0000256" key="6">
    <source>
        <dbReference type="ARBA" id="ARBA00038351"/>
    </source>
</evidence>
<dbReference type="GO" id="GO:0005634">
    <property type="term" value="C:nucleus"/>
    <property type="evidence" value="ECO:0007669"/>
    <property type="project" value="UniProtKB-SubCell"/>
</dbReference>
<dbReference type="EMBL" id="JBEHCU010006342">
    <property type="protein sequence ID" value="KAL1397353.1"/>
    <property type="molecule type" value="Genomic_DNA"/>
</dbReference>
<evidence type="ECO:0000259" key="11">
    <source>
        <dbReference type="PROSITE" id="PS50071"/>
    </source>
</evidence>
<dbReference type="PANTHER" id="PTHR46255">
    <property type="entry name" value="SHORT STATURE HOMEOBOX"/>
    <property type="match status" value="1"/>
</dbReference>